<name>A0A377WL51_KLEPN</name>
<protein>
    <submittedName>
        <fullName evidence="1">Gp24</fullName>
    </submittedName>
</protein>
<evidence type="ECO:0000313" key="2">
    <source>
        <dbReference type="Proteomes" id="UP000254799"/>
    </source>
</evidence>
<dbReference type="EMBL" id="UGLC01000002">
    <property type="protein sequence ID" value="STT53918.1"/>
    <property type="molecule type" value="Genomic_DNA"/>
</dbReference>
<proteinExistence type="predicted"/>
<dbReference type="Gene3D" id="1.20.5.340">
    <property type="match status" value="1"/>
</dbReference>
<dbReference type="AlphaFoldDB" id="A0A377WL51"/>
<sequence>MNAQIKTAENGLKQSLSQVNTTLTNAVKQETADRIADVNAKASQAADELLAATQGIEASIESLTQVMKTADENLAREMSSLAAGANIQFDSQVIWHFNNQTTEGWTGSAGVPGVSQDGWLRPADSATDPYITSPGGLAVDGAAYRFIMLRFRKTGKPVWAGEIRWVSAGENFTNTKRYIVAEPEYADGVATLTVRDIPWTGNIDRIRLDLTNQQDASNFIEFDWIAVGRPAPGASTAALQDVRSTLSNALTAEAQARSTLAAQMRGSYDGSDLEKVTSGLLYQEKTARVTAISAEVKARESLQTQFNDNKAAVSGELSSLTTEQSAQASRIGGLETSLGKKADAAALTSLTQKVEQQGTTLTSQGAALTSLTNRVGQTETGLAGTNEALSGLQSVVTQQGDRITSQGQSITKLTSDLGTTNTALAKKAEAAAVTALTQQVEQNGRDIRSNTDSITSLSNQLVNGQPNRWSRRLYPVQLANAGTVPSFSDVRAVGANGRG</sequence>
<organism evidence="1 2">
    <name type="scientific">Klebsiella pneumoniae</name>
    <dbReference type="NCBI Taxonomy" id="573"/>
    <lineage>
        <taxon>Bacteria</taxon>
        <taxon>Pseudomonadati</taxon>
        <taxon>Pseudomonadota</taxon>
        <taxon>Gammaproteobacteria</taxon>
        <taxon>Enterobacterales</taxon>
        <taxon>Enterobacteriaceae</taxon>
        <taxon>Klebsiella/Raoultella group</taxon>
        <taxon>Klebsiella</taxon>
        <taxon>Klebsiella pneumoniae complex</taxon>
    </lineage>
</organism>
<gene>
    <name evidence="1" type="ORF">NCTC8849_02500</name>
</gene>
<dbReference type="Proteomes" id="UP000254799">
    <property type="component" value="Unassembled WGS sequence"/>
</dbReference>
<reference evidence="1 2" key="1">
    <citation type="submission" date="2018-06" db="EMBL/GenBank/DDBJ databases">
        <authorList>
            <consortium name="Pathogen Informatics"/>
            <person name="Doyle S."/>
        </authorList>
    </citation>
    <scope>NUCLEOTIDE SEQUENCE [LARGE SCALE GENOMIC DNA]</scope>
    <source>
        <strain evidence="1 2">NCTC8849</strain>
    </source>
</reference>
<evidence type="ECO:0000313" key="1">
    <source>
        <dbReference type="EMBL" id="STT53918.1"/>
    </source>
</evidence>
<accession>A0A377WL51</accession>